<keyword evidence="2" id="KW-0805">Transcription regulation</keyword>
<dbReference type="InterPro" id="IPR043425">
    <property type="entry name" value="NusG-like"/>
</dbReference>
<evidence type="ECO:0000259" key="4">
    <source>
        <dbReference type="SMART" id="SM00738"/>
    </source>
</evidence>
<evidence type="ECO:0000313" key="5">
    <source>
        <dbReference type="EMBL" id="VAW90846.1"/>
    </source>
</evidence>
<dbReference type="InterPro" id="IPR010215">
    <property type="entry name" value="Transcription_antiterm_RfaH"/>
</dbReference>
<dbReference type="GO" id="GO:0006354">
    <property type="term" value="P:DNA-templated transcription elongation"/>
    <property type="evidence" value="ECO:0007669"/>
    <property type="project" value="InterPro"/>
</dbReference>
<accession>A0A3B1AE34</accession>
<evidence type="ECO:0000256" key="1">
    <source>
        <dbReference type="ARBA" id="ARBA00022814"/>
    </source>
</evidence>
<dbReference type="GO" id="GO:0005829">
    <property type="term" value="C:cytosol"/>
    <property type="evidence" value="ECO:0007669"/>
    <property type="project" value="TreeGrafter"/>
</dbReference>
<dbReference type="SUPFAM" id="SSF82679">
    <property type="entry name" value="N-utilization substance G protein NusG, N-terminal domain"/>
    <property type="match status" value="1"/>
</dbReference>
<evidence type="ECO:0000256" key="3">
    <source>
        <dbReference type="ARBA" id="ARBA00023163"/>
    </source>
</evidence>
<dbReference type="AlphaFoldDB" id="A0A3B1AE34"/>
<dbReference type="InterPro" id="IPR036735">
    <property type="entry name" value="NGN_dom_sf"/>
</dbReference>
<dbReference type="CDD" id="cd09892">
    <property type="entry name" value="NGN_SP_RfaH"/>
    <property type="match status" value="1"/>
</dbReference>
<dbReference type="NCBIfam" id="TIGR01955">
    <property type="entry name" value="RfaH"/>
    <property type="match status" value="1"/>
</dbReference>
<dbReference type="SMART" id="SM00738">
    <property type="entry name" value="NGN"/>
    <property type="match status" value="1"/>
</dbReference>
<name>A0A3B1AE34_9ZZZZ</name>
<dbReference type="EMBL" id="UOFR01000007">
    <property type="protein sequence ID" value="VAW90846.1"/>
    <property type="molecule type" value="Genomic_DNA"/>
</dbReference>
<feature type="domain" description="NusG-like N-terminal" evidence="4">
    <location>
        <begin position="9"/>
        <end position="108"/>
    </location>
</feature>
<dbReference type="InterPro" id="IPR006645">
    <property type="entry name" value="NGN-like_dom"/>
</dbReference>
<dbReference type="Pfam" id="PF02357">
    <property type="entry name" value="NusG"/>
    <property type="match status" value="1"/>
</dbReference>
<dbReference type="PANTHER" id="PTHR30265">
    <property type="entry name" value="RHO-INTERACTING TRANSCRIPTION TERMINATION FACTOR NUSG"/>
    <property type="match status" value="1"/>
</dbReference>
<keyword evidence="1" id="KW-0889">Transcription antitermination</keyword>
<dbReference type="GO" id="GO:0031564">
    <property type="term" value="P:transcription antitermination"/>
    <property type="evidence" value="ECO:0007669"/>
    <property type="project" value="UniProtKB-KW"/>
</dbReference>
<dbReference type="PANTHER" id="PTHR30265:SF7">
    <property type="entry name" value="TRANSCRIPTION ANTITERMINATION PROTEIN RFAH"/>
    <property type="match status" value="1"/>
</dbReference>
<reference evidence="5" key="1">
    <citation type="submission" date="2018-06" db="EMBL/GenBank/DDBJ databases">
        <authorList>
            <person name="Zhirakovskaya E."/>
        </authorList>
    </citation>
    <scope>NUCLEOTIDE SEQUENCE</scope>
</reference>
<evidence type="ECO:0000256" key="2">
    <source>
        <dbReference type="ARBA" id="ARBA00023015"/>
    </source>
</evidence>
<sequence length="173" mass="19973">MQTSSADNEKSWYLIYTKAKGEELAHDNLLRQGFNAYLPKIKREKRTRGKYRPITEALFPRYLFIQLDTKTDNWMPIRSTIGVSNMVRFGGIPAQVPQELVTELKNFDNLDGVHETQEEKYQTGQEVEFVSGSLTGYRAIFDKYVSGDRISVLLDIVGKHTRMRISRHDVKLA</sequence>
<keyword evidence="3" id="KW-0804">Transcription</keyword>
<organism evidence="5">
    <name type="scientific">hydrothermal vent metagenome</name>
    <dbReference type="NCBI Taxonomy" id="652676"/>
    <lineage>
        <taxon>unclassified sequences</taxon>
        <taxon>metagenomes</taxon>
        <taxon>ecological metagenomes</taxon>
    </lineage>
</organism>
<gene>
    <name evidence="5" type="ORF">MNBD_GAMMA21-583</name>
</gene>
<dbReference type="Gene3D" id="3.30.70.940">
    <property type="entry name" value="NusG, N-terminal domain"/>
    <property type="match status" value="1"/>
</dbReference>
<protein>
    <submittedName>
        <fullName evidence="5">Transcriptional activator RfaH</fullName>
    </submittedName>
</protein>
<proteinExistence type="predicted"/>